<keyword evidence="2" id="KW-1185">Reference proteome</keyword>
<organism evidence="1 2">
    <name type="scientific">Parafrankia soli</name>
    <dbReference type="NCBI Taxonomy" id="2599596"/>
    <lineage>
        <taxon>Bacteria</taxon>
        <taxon>Bacillati</taxon>
        <taxon>Actinomycetota</taxon>
        <taxon>Actinomycetes</taxon>
        <taxon>Frankiales</taxon>
        <taxon>Frankiaceae</taxon>
        <taxon>Parafrankia</taxon>
    </lineage>
</organism>
<gene>
    <name evidence="1" type="ORF">BBK14_11010</name>
</gene>
<dbReference type="AlphaFoldDB" id="A0A1S1R898"/>
<sequence>MIVWDLGTWAPHGTTDPVAAVAAGELHADVFGHKLRGRLVLVRGDGEQWHLLHTRDAHAVAGWDLEEHPRSVLSGRTNEEVRADPDRM</sequence>
<proteinExistence type="predicted"/>
<evidence type="ECO:0008006" key="3">
    <source>
        <dbReference type="Google" id="ProtNLM"/>
    </source>
</evidence>
<evidence type="ECO:0000313" key="2">
    <source>
        <dbReference type="Proteomes" id="UP000179769"/>
    </source>
</evidence>
<dbReference type="Proteomes" id="UP000179769">
    <property type="component" value="Unassembled WGS sequence"/>
</dbReference>
<name>A0A1S1R898_9ACTN</name>
<protein>
    <recommendedName>
        <fullName evidence="3">ATP-dependent DNA ligase</fullName>
    </recommendedName>
</protein>
<evidence type="ECO:0000313" key="1">
    <source>
        <dbReference type="EMBL" id="OHV42146.1"/>
    </source>
</evidence>
<accession>A0A1S1R898</accession>
<comment type="caution">
    <text evidence="1">The sequence shown here is derived from an EMBL/GenBank/DDBJ whole genome shotgun (WGS) entry which is preliminary data.</text>
</comment>
<reference evidence="2" key="1">
    <citation type="submission" date="2016-07" db="EMBL/GenBank/DDBJ databases">
        <title>Frankia sp. NRRL B-16219 Genome sequencing.</title>
        <authorList>
            <person name="Ghodhbane-Gtari F."/>
            <person name="Swanson E."/>
            <person name="Gueddou A."/>
            <person name="Louati M."/>
            <person name="Nouioui I."/>
            <person name="Hezbri K."/>
            <person name="Abebe-Akele F."/>
            <person name="Simpson S."/>
            <person name="Morris K."/>
            <person name="Thomas K."/>
            <person name="Gtari M."/>
            <person name="Tisa L.S."/>
        </authorList>
    </citation>
    <scope>NUCLEOTIDE SEQUENCE [LARGE SCALE GENOMIC DNA]</scope>
    <source>
        <strain evidence="2">NRRL B-16219</strain>
    </source>
</reference>
<dbReference type="EMBL" id="MAXA01000047">
    <property type="protein sequence ID" value="OHV42146.1"/>
    <property type="molecule type" value="Genomic_DNA"/>
</dbReference>